<dbReference type="RefSeq" id="WP_084446713.1">
    <property type="nucleotide sequence ID" value="NZ_FWWW01000078.1"/>
</dbReference>
<name>A0A1W1VXQ8_9BACT</name>
<dbReference type="EMBL" id="FWWW01000078">
    <property type="protein sequence ID" value="SMB98033.1"/>
    <property type="molecule type" value="Genomic_DNA"/>
</dbReference>
<protein>
    <submittedName>
        <fullName evidence="1">Uncharacterized protein</fullName>
    </submittedName>
</protein>
<sequence>MIDNIPRCPRSNYPDFNKKKFNYSKESNIDAYFKTANKLGIAVTKFGPDKIFDQQAEILIDQIVEADTIHEMTVCADILWDAYNSYDIILNAIIKRLEDADKNGVKKLILLIKYLKLDTGLNRRPIGGKHFSEINNDSSFYCELAAKAKEIINV</sequence>
<organism evidence="1 2">
    <name type="scientific">Hymenobacter roseosalivarius DSM 11622</name>
    <dbReference type="NCBI Taxonomy" id="645990"/>
    <lineage>
        <taxon>Bacteria</taxon>
        <taxon>Pseudomonadati</taxon>
        <taxon>Bacteroidota</taxon>
        <taxon>Cytophagia</taxon>
        <taxon>Cytophagales</taxon>
        <taxon>Hymenobacteraceae</taxon>
        <taxon>Hymenobacter</taxon>
    </lineage>
</organism>
<reference evidence="1 2" key="1">
    <citation type="submission" date="2017-04" db="EMBL/GenBank/DDBJ databases">
        <authorList>
            <person name="Afonso C.L."/>
            <person name="Miller P.J."/>
            <person name="Scott M.A."/>
            <person name="Spackman E."/>
            <person name="Goraichik I."/>
            <person name="Dimitrov K.M."/>
            <person name="Suarez D.L."/>
            <person name="Swayne D.E."/>
        </authorList>
    </citation>
    <scope>NUCLEOTIDE SEQUENCE [LARGE SCALE GENOMIC DNA]</scope>
    <source>
        <strain evidence="1 2">DSM 11622</strain>
    </source>
</reference>
<gene>
    <name evidence="1" type="ORF">SAMN00120144_3523</name>
</gene>
<keyword evidence="2" id="KW-1185">Reference proteome</keyword>
<dbReference type="AlphaFoldDB" id="A0A1W1VXQ8"/>
<proteinExistence type="predicted"/>
<evidence type="ECO:0000313" key="2">
    <source>
        <dbReference type="Proteomes" id="UP000192266"/>
    </source>
</evidence>
<accession>A0A1W1VXQ8</accession>
<dbReference type="OrthoDB" id="1438237at2"/>
<dbReference type="Proteomes" id="UP000192266">
    <property type="component" value="Unassembled WGS sequence"/>
</dbReference>
<evidence type="ECO:0000313" key="1">
    <source>
        <dbReference type="EMBL" id="SMB98033.1"/>
    </source>
</evidence>